<feature type="transmembrane region" description="Helical" evidence="10">
    <location>
        <begin position="163"/>
        <end position="180"/>
    </location>
</feature>
<protein>
    <recommendedName>
        <fullName evidence="4">Nicotinamide riboside transporter PnuC</fullName>
    </recommendedName>
</protein>
<comment type="subcellular location">
    <subcellularLocation>
        <location evidence="2">Cell membrane</location>
        <topology evidence="2">Multi-pass membrane protein</topology>
    </subcellularLocation>
</comment>
<sequence>MSLTELLAALLSAAGVWLTAKRQMACWPVSLIAALLYGWVFFAARLYADAALQAVFCGCLFYGWWQWKTDSSQENATLHIRPLSAYTACAGLLTGLVGGGLWAFCLARFTDDPTPLADAMLSSYSIVAQIWAARRHTASWLMWIVIDTAYVLLFLTRGLYPTAVLYAVFIGLALQGFLRWRAAEQTDQRLG</sequence>
<keyword evidence="6" id="KW-1003">Cell membrane</keyword>
<feature type="transmembrane region" description="Helical" evidence="10">
    <location>
        <begin position="140"/>
        <end position="157"/>
    </location>
</feature>
<evidence type="ECO:0000256" key="6">
    <source>
        <dbReference type="ARBA" id="ARBA00022475"/>
    </source>
</evidence>
<evidence type="ECO:0000256" key="5">
    <source>
        <dbReference type="ARBA" id="ARBA00022448"/>
    </source>
</evidence>
<evidence type="ECO:0000256" key="1">
    <source>
        <dbReference type="ARBA" id="ARBA00002672"/>
    </source>
</evidence>
<keyword evidence="7 10" id="KW-0812">Transmembrane</keyword>
<reference evidence="11" key="1">
    <citation type="submission" date="2020-04" db="EMBL/GenBank/DDBJ databases">
        <authorList>
            <person name="Sombolestani A."/>
        </authorList>
    </citation>
    <scope>NUCLEOTIDE SEQUENCE</scope>
    <source>
        <strain evidence="11">R71697</strain>
    </source>
</reference>
<keyword evidence="8 10" id="KW-1133">Transmembrane helix</keyword>
<dbReference type="GO" id="GO:0005886">
    <property type="term" value="C:plasma membrane"/>
    <property type="evidence" value="ECO:0007669"/>
    <property type="project" value="UniProtKB-SubCell"/>
</dbReference>
<feature type="transmembrane region" description="Helical" evidence="10">
    <location>
        <begin position="85"/>
        <end position="109"/>
    </location>
</feature>
<evidence type="ECO:0000256" key="3">
    <source>
        <dbReference type="ARBA" id="ARBA00006669"/>
    </source>
</evidence>
<dbReference type="Pfam" id="PF04973">
    <property type="entry name" value="NMN_transporter"/>
    <property type="match status" value="1"/>
</dbReference>
<keyword evidence="9 10" id="KW-0472">Membrane</keyword>
<evidence type="ECO:0000313" key="11">
    <source>
        <dbReference type="EMBL" id="MBF0870378.1"/>
    </source>
</evidence>
<organism evidence="11 12">
    <name type="scientific">Gluconobacter japonicus</name>
    <dbReference type="NCBI Taxonomy" id="376620"/>
    <lineage>
        <taxon>Bacteria</taxon>
        <taxon>Pseudomonadati</taxon>
        <taxon>Pseudomonadota</taxon>
        <taxon>Alphaproteobacteria</taxon>
        <taxon>Acetobacterales</taxon>
        <taxon>Acetobacteraceae</taxon>
        <taxon>Gluconobacter</taxon>
    </lineage>
</organism>
<dbReference type="RefSeq" id="WP_061931982.1">
    <property type="nucleotide sequence ID" value="NZ_JABCQN010000002.1"/>
</dbReference>
<evidence type="ECO:0000256" key="7">
    <source>
        <dbReference type="ARBA" id="ARBA00022692"/>
    </source>
</evidence>
<proteinExistence type="inferred from homology"/>
<evidence type="ECO:0000256" key="2">
    <source>
        <dbReference type="ARBA" id="ARBA00004651"/>
    </source>
</evidence>
<evidence type="ECO:0000256" key="8">
    <source>
        <dbReference type="ARBA" id="ARBA00022989"/>
    </source>
</evidence>
<comment type="function">
    <text evidence="1">Required for nicotinamide riboside transport across the inner membrane.</text>
</comment>
<evidence type="ECO:0000256" key="4">
    <source>
        <dbReference type="ARBA" id="ARBA00017522"/>
    </source>
</evidence>
<evidence type="ECO:0000313" key="12">
    <source>
        <dbReference type="Proteomes" id="UP000661006"/>
    </source>
</evidence>
<dbReference type="PANTHER" id="PTHR36122">
    <property type="entry name" value="NICOTINAMIDE RIBOSIDE TRANSPORTER PNUC"/>
    <property type="match status" value="1"/>
</dbReference>
<comment type="caution">
    <text evidence="11">The sequence shown here is derived from an EMBL/GenBank/DDBJ whole genome shotgun (WGS) entry which is preliminary data.</text>
</comment>
<comment type="similarity">
    <text evidence="3">Belongs to the nicotinamide ribonucleoside (NR) uptake permease (TC 4.B.1) family.</text>
</comment>
<dbReference type="GeneID" id="81474206"/>
<reference evidence="11" key="2">
    <citation type="submission" date="2020-11" db="EMBL/GenBank/DDBJ databases">
        <title>Description of novel Gluconobacter species.</title>
        <authorList>
            <person name="Cleenwerck I."/>
            <person name="Cnockaert M."/>
            <person name="Borremans W."/>
            <person name="Wieme A.D."/>
            <person name="De Vuyst L."/>
            <person name="Vandamme P."/>
        </authorList>
    </citation>
    <scope>NUCLEOTIDE SEQUENCE</scope>
    <source>
        <strain evidence="11">R71697</strain>
    </source>
</reference>
<evidence type="ECO:0000256" key="10">
    <source>
        <dbReference type="SAM" id="Phobius"/>
    </source>
</evidence>
<dbReference type="PANTHER" id="PTHR36122:SF2">
    <property type="entry name" value="NICOTINAMIDE RIBOSIDE TRANSPORTER PNUC"/>
    <property type="match status" value="1"/>
</dbReference>
<dbReference type="InterPro" id="IPR006419">
    <property type="entry name" value="NMN_transpt_PnuC"/>
</dbReference>
<feature type="transmembrane region" description="Helical" evidence="10">
    <location>
        <begin position="46"/>
        <end position="65"/>
    </location>
</feature>
<evidence type="ECO:0000256" key="9">
    <source>
        <dbReference type="ARBA" id="ARBA00023136"/>
    </source>
</evidence>
<gene>
    <name evidence="11" type="ORF">HKD32_05820</name>
</gene>
<dbReference type="AlphaFoldDB" id="A0A9Q2IRQ1"/>
<accession>A0A9Q2IRQ1</accession>
<dbReference type="Proteomes" id="UP000661006">
    <property type="component" value="Unassembled WGS sequence"/>
</dbReference>
<dbReference type="GO" id="GO:0034257">
    <property type="term" value="F:nicotinamide riboside transmembrane transporter activity"/>
    <property type="evidence" value="ECO:0007669"/>
    <property type="project" value="InterPro"/>
</dbReference>
<name>A0A9Q2IRQ1_GLUJA</name>
<dbReference type="EMBL" id="JABCQN010000002">
    <property type="protein sequence ID" value="MBF0870378.1"/>
    <property type="molecule type" value="Genomic_DNA"/>
</dbReference>
<dbReference type="NCBIfam" id="TIGR01528">
    <property type="entry name" value="NMN_trans_PnuC"/>
    <property type="match status" value="1"/>
</dbReference>
<keyword evidence="5" id="KW-0813">Transport</keyword>